<dbReference type="RefSeq" id="WP_147814600.1">
    <property type="nucleotide sequence ID" value="NZ_BPRA01000012.1"/>
</dbReference>
<evidence type="ECO:0000313" key="2">
    <source>
        <dbReference type="EMBL" id="GJE56295.1"/>
    </source>
</evidence>
<sequence length="75" mass="7684">MALIQCTACDHRISDKAVACPSCGHPSGHDRQGALRVLGSVAGTYISSTTLASLALGVTMFVCTAAVLITLILHS</sequence>
<dbReference type="EMBL" id="BPRA01000012">
    <property type="protein sequence ID" value="GJE56295.1"/>
    <property type="molecule type" value="Genomic_DNA"/>
</dbReference>
<keyword evidence="1" id="KW-0812">Transmembrane</keyword>
<name>A0ABQ4TQI3_9HYPH</name>
<gene>
    <name evidence="2" type="ORF">EKPJFOCH_2796</name>
</gene>
<organism evidence="2 3">
    <name type="scientific">Methylobacterium thuringiense</name>
    <dbReference type="NCBI Taxonomy" id="1003091"/>
    <lineage>
        <taxon>Bacteria</taxon>
        <taxon>Pseudomonadati</taxon>
        <taxon>Pseudomonadota</taxon>
        <taxon>Alphaproteobacteria</taxon>
        <taxon>Hyphomicrobiales</taxon>
        <taxon>Methylobacteriaceae</taxon>
        <taxon>Methylobacterium</taxon>
    </lineage>
</organism>
<accession>A0ABQ4TQI3</accession>
<feature type="transmembrane region" description="Helical" evidence="1">
    <location>
        <begin position="51"/>
        <end position="73"/>
    </location>
</feature>
<reference evidence="2" key="2">
    <citation type="submission" date="2021-08" db="EMBL/GenBank/DDBJ databases">
        <authorList>
            <person name="Tani A."/>
            <person name="Ola A."/>
            <person name="Ogura Y."/>
            <person name="Katsura K."/>
            <person name="Hayashi T."/>
        </authorList>
    </citation>
    <scope>NUCLEOTIDE SEQUENCE</scope>
    <source>
        <strain evidence="2">DSM 23674</strain>
    </source>
</reference>
<dbReference type="Proteomes" id="UP001055101">
    <property type="component" value="Unassembled WGS sequence"/>
</dbReference>
<comment type="caution">
    <text evidence="2">The sequence shown here is derived from an EMBL/GenBank/DDBJ whole genome shotgun (WGS) entry which is preliminary data.</text>
</comment>
<keyword evidence="1" id="KW-0472">Membrane</keyword>
<protein>
    <recommendedName>
        <fullName evidence="4">Zinc ribbon domain-containing protein</fullName>
    </recommendedName>
</protein>
<reference evidence="2" key="1">
    <citation type="journal article" date="2021" name="Front. Microbiol.">
        <title>Comprehensive Comparative Genomics and Phenotyping of Methylobacterium Species.</title>
        <authorList>
            <person name="Alessa O."/>
            <person name="Ogura Y."/>
            <person name="Fujitani Y."/>
            <person name="Takami H."/>
            <person name="Hayashi T."/>
            <person name="Sahin N."/>
            <person name="Tani A."/>
        </authorList>
    </citation>
    <scope>NUCLEOTIDE SEQUENCE</scope>
    <source>
        <strain evidence="2">DSM 23674</strain>
    </source>
</reference>
<keyword evidence="1" id="KW-1133">Transmembrane helix</keyword>
<proteinExistence type="predicted"/>
<evidence type="ECO:0008006" key="4">
    <source>
        <dbReference type="Google" id="ProtNLM"/>
    </source>
</evidence>
<evidence type="ECO:0000256" key="1">
    <source>
        <dbReference type="SAM" id="Phobius"/>
    </source>
</evidence>
<evidence type="ECO:0000313" key="3">
    <source>
        <dbReference type="Proteomes" id="UP001055101"/>
    </source>
</evidence>
<keyword evidence="3" id="KW-1185">Reference proteome</keyword>